<dbReference type="Pfam" id="PF04932">
    <property type="entry name" value="Wzy_C"/>
    <property type="match status" value="1"/>
</dbReference>
<protein>
    <recommendedName>
        <fullName evidence="6">O-antigen ligase-related domain-containing protein</fullName>
    </recommendedName>
</protein>
<evidence type="ECO:0000256" key="1">
    <source>
        <dbReference type="ARBA" id="ARBA00004141"/>
    </source>
</evidence>
<name>A0A7Y9DSK9_9PSEU</name>
<feature type="transmembrane region" description="Helical" evidence="5">
    <location>
        <begin position="375"/>
        <end position="402"/>
    </location>
</feature>
<gene>
    <name evidence="7" type="ORF">BJ983_000721</name>
</gene>
<dbReference type="InterPro" id="IPR051533">
    <property type="entry name" value="WaaL-like"/>
</dbReference>
<proteinExistence type="predicted"/>
<feature type="transmembrane region" description="Helical" evidence="5">
    <location>
        <begin position="75"/>
        <end position="94"/>
    </location>
</feature>
<feature type="transmembrane region" description="Helical" evidence="5">
    <location>
        <begin position="101"/>
        <end position="122"/>
    </location>
</feature>
<evidence type="ECO:0000256" key="5">
    <source>
        <dbReference type="SAM" id="Phobius"/>
    </source>
</evidence>
<feature type="transmembrane region" description="Helical" evidence="5">
    <location>
        <begin position="257"/>
        <end position="274"/>
    </location>
</feature>
<dbReference type="GO" id="GO:0016020">
    <property type="term" value="C:membrane"/>
    <property type="evidence" value="ECO:0007669"/>
    <property type="project" value="UniProtKB-SubCell"/>
</dbReference>
<dbReference type="PANTHER" id="PTHR37422:SF13">
    <property type="entry name" value="LIPOPOLYSACCHARIDE BIOSYNTHESIS PROTEIN PA4999-RELATED"/>
    <property type="match status" value="1"/>
</dbReference>
<dbReference type="InterPro" id="IPR007016">
    <property type="entry name" value="O-antigen_ligase-rel_domated"/>
</dbReference>
<evidence type="ECO:0000313" key="7">
    <source>
        <dbReference type="EMBL" id="NYD34619.1"/>
    </source>
</evidence>
<keyword evidence="8" id="KW-1185">Reference proteome</keyword>
<feature type="transmembrane region" description="Helical" evidence="5">
    <location>
        <begin position="304"/>
        <end position="323"/>
    </location>
</feature>
<organism evidence="7 8">
    <name type="scientific">Actinomycetospora corticicola</name>
    <dbReference type="NCBI Taxonomy" id="663602"/>
    <lineage>
        <taxon>Bacteria</taxon>
        <taxon>Bacillati</taxon>
        <taxon>Actinomycetota</taxon>
        <taxon>Actinomycetes</taxon>
        <taxon>Pseudonocardiales</taxon>
        <taxon>Pseudonocardiaceae</taxon>
        <taxon>Actinomycetospora</taxon>
    </lineage>
</organism>
<dbReference type="PANTHER" id="PTHR37422">
    <property type="entry name" value="TEICHURONIC ACID BIOSYNTHESIS PROTEIN TUAE"/>
    <property type="match status" value="1"/>
</dbReference>
<comment type="caution">
    <text evidence="7">The sequence shown here is derived from an EMBL/GenBank/DDBJ whole genome shotgun (WGS) entry which is preliminary data.</text>
</comment>
<feature type="transmembrane region" description="Helical" evidence="5">
    <location>
        <begin position="232"/>
        <end position="250"/>
    </location>
</feature>
<feature type="transmembrane region" description="Helical" evidence="5">
    <location>
        <begin position="53"/>
        <end position="69"/>
    </location>
</feature>
<feature type="domain" description="O-antigen ligase-related" evidence="6">
    <location>
        <begin position="265"/>
        <end position="391"/>
    </location>
</feature>
<dbReference type="AlphaFoldDB" id="A0A7Y9DSK9"/>
<evidence type="ECO:0000256" key="2">
    <source>
        <dbReference type="ARBA" id="ARBA00022692"/>
    </source>
</evidence>
<evidence type="ECO:0000313" key="8">
    <source>
        <dbReference type="Proteomes" id="UP000535890"/>
    </source>
</evidence>
<accession>A0A7Y9DSK9</accession>
<keyword evidence="4 5" id="KW-0472">Membrane</keyword>
<dbReference type="EMBL" id="JACCBN010000001">
    <property type="protein sequence ID" value="NYD34619.1"/>
    <property type="molecule type" value="Genomic_DNA"/>
</dbReference>
<evidence type="ECO:0000256" key="3">
    <source>
        <dbReference type="ARBA" id="ARBA00022989"/>
    </source>
</evidence>
<comment type="subcellular location">
    <subcellularLocation>
        <location evidence="1">Membrane</location>
        <topology evidence="1">Multi-pass membrane protein</topology>
    </subcellularLocation>
</comment>
<feature type="transmembrane region" description="Helical" evidence="5">
    <location>
        <begin position="183"/>
        <end position="200"/>
    </location>
</feature>
<evidence type="ECO:0000256" key="4">
    <source>
        <dbReference type="ARBA" id="ARBA00023136"/>
    </source>
</evidence>
<feature type="transmembrane region" description="Helical" evidence="5">
    <location>
        <begin position="29"/>
        <end position="46"/>
    </location>
</feature>
<keyword evidence="3 5" id="KW-1133">Transmembrane helix</keyword>
<reference evidence="7 8" key="1">
    <citation type="submission" date="2020-07" db="EMBL/GenBank/DDBJ databases">
        <title>Sequencing the genomes of 1000 actinobacteria strains.</title>
        <authorList>
            <person name="Klenk H.-P."/>
        </authorList>
    </citation>
    <scope>NUCLEOTIDE SEQUENCE [LARGE SCALE GENOMIC DNA]</scope>
    <source>
        <strain evidence="7 8">DSM 45772</strain>
    </source>
</reference>
<sequence length="462" mass="46504">MLAAIVVVAAALVVGILLADTRGLVPITRSVPVVAGMAVVLAVVAVRGVEDLGVGLLLLAALTATWNGLSSIGLAVVQPALAGALVVLAAVAVASRRRIHVPGWVWVLPATLVLVAVLAWFFPPSPAYLATRVLVPVPDSISTATPPFALYNVVNLVRWLVSAAALPVAACLAIAARPKLAPWLAITAALGAAVNAAVAITDELGLTAISARLVPIVDVGGRQAGLSIQPNHVALAVAVAVPVVTWRVLVAPGLARRAAWLVVGMVLAGGLVASASRAGLIAAVLGATLTVLTLTAGRRLVLPLVGGVVAVAVVAVAAFPALLDRVAEQLRISGADSASESNAIREGIARQALTDFGHSPLHGLGLPVAADAHNVYLQLLASGGVLLLLGFGVFVLGFVLEVRRLDGGAVGDGLPRVLLVSVVSWLLVGAVVNQLTDAFLYLPIAIVAGLAAARESTAGGPA</sequence>
<evidence type="ECO:0000259" key="6">
    <source>
        <dbReference type="Pfam" id="PF04932"/>
    </source>
</evidence>
<feature type="transmembrane region" description="Helical" evidence="5">
    <location>
        <begin position="438"/>
        <end position="453"/>
    </location>
</feature>
<keyword evidence="2 5" id="KW-0812">Transmembrane</keyword>
<feature type="transmembrane region" description="Helical" evidence="5">
    <location>
        <begin position="156"/>
        <end position="176"/>
    </location>
</feature>
<dbReference type="Proteomes" id="UP000535890">
    <property type="component" value="Unassembled WGS sequence"/>
</dbReference>
<dbReference type="RefSeq" id="WP_179792551.1">
    <property type="nucleotide sequence ID" value="NZ_BAABHP010000018.1"/>
</dbReference>
<feature type="transmembrane region" description="Helical" evidence="5">
    <location>
        <begin position="414"/>
        <end position="432"/>
    </location>
</feature>